<protein>
    <submittedName>
        <fullName evidence="1">Uncharacterized protein</fullName>
    </submittedName>
</protein>
<sequence length="61" mass="6894">MTMRIEDLNLTPEERAELEAWGEQMAAKAATEEYTERLRPTPPALLELQRAAARVESPIVV</sequence>
<evidence type="ECO:0000313" key="1">
    <source>
        <dbReference type="EMBL" id="GAA4693118.1"/>
    </source>
</evidence>
<name>A0ABP8WSE8_9MICO</name>
<proteinExistence type="predicted"/>
<keyword evidence="2" id="KW-1185">Reference proteome</keyword>
<comment type="caution">
    <text evidence="1">The sequence shown here is derived from an EMBL/GenBank/DDBJ whole genome shotgun (WGS) entry which is preliminary data.</text>
</comment>
<evidence type="ECO:0000313" key="2">
    <source>
        <dbReference type="Proteomes" id="UP001500843"/>
    </source>
</evidence>
<dbReference type="EMBL" id="BAABHM010000006">
    <property type="protein sequence ID" value="GAA4693118.1"/>
    <property type="molecule type" value="Genomic_DNA"/>
</dbReference>
<reference evidence="2" key="1">
    <citation type="journal article" date="2019" name="Int. J. Syst. Evol. Microbiol.">
        <title>The Global Catalogue of Microorganisms (GCM) 10K type strain sequencing project: providing services to taxonomists for standard genome sequencing and annotation.</title>
        <authorList>
            <consortium name="The Broad Institute Genomics Platform"/>
            <consortium name="The Broad Institute Genome Sequencing Center for Infectious Disease"/>
            <person name="Wu L."/>
            <person name="Ma J."/>
        </authorList>
    </citation>
    <scope>NUCLEOTIDE SEQUENCE [LARGE SCALE GENOMIC DNA]</scope>
    <source>
        <strain evidence="2">JCM 17975</strain>
    </source>
</reference>
<organism evidence="1 2">
    <name type="scientific">Promicromonospora umidemergens</name>
    <dbReference type="NCBI Taxonomy" id="629679"/>
    <lineage>
        <taxon>Bacteria</taxon>
        <taxon>Bacillati</taxon>
        <taxon>Actinomycetota</taxon>
        <taxon>Actinomycetes</taxon>
        <taxon>Micrococcales</taxon>
        <taxon>Promicromonosporaceae</taxon>
        <taxon>Promicromonospora</taxon>
    </lineage>
</organism>
<accession>A0ABP8WSE8</accession>
<dbReference type="Proteomes" id="UP001500843">
    <property type="component" value="Unassembled WGS sequence"/>
</dbReference>
<gene>
    <name evidence="1" type="ORF">GCM10023198_10630</name>
</gene>